<evidence type="ECO:0000256" key="2">
    <source>
        <dbReference type="ARBA" id="ARBA00022490"/>
    </source>
</evidence>
<evidence type="ECO:0000256" key="8">
    <source>
        <dbReference type="ARBA" id="ARBA00022884"/>
    </source>
</evidence>
<evidence type="ECO:0000256" key="1">
    <source>
        <dbReference type="ARBA" id="ARBA00004496"/>
    </source>
</evidence>
<keyword evidence="2" id="KW-0963">Cytoplasm</keyword>
<keyword evidence="4 15" id="KW-0489">Methyltransferase</keyword>
<evidence type="ECO:0000313" key="15">
    <source>
        <dbReference type="EMBL" id="WWQ60690.1"/>
    </source>
</evidence>
<dbReference type="GO" id="GO:0160101">
    <property type="term" value="F:tRNA (guanine(10)-N2)-dimethyltransferase activity"/>
    <property type="evidence" value="ECO:0007669"/>
    <property type="project" value="UniProtKB-EC"/>
</dbReference>
<dbReference type="GO" id="GO:0000049">
    <property type="term" value="F:tRNA binding"/>
    <property type="evidence" value="ECO:0007669"/>
    <property type="project" value="UniProtKB-KW"/>
</dbReference>
<dbReference type="EC" id="2.1.1.213" evidence="12"/>
<evidence type="ECO:0000256" key="7">
    <source>
        <dbReference type="ARBA" id="ARBA00022694"/>
    </source>
</evidence>
<evidence type="ECO:0000256" key="9">
    <source>
        <dbReference type="ARBA" id="ARBA00051883"/>
    </source>
</evidence>
<evidence type="ECO:0000256" key="5">
    <source>
        <dbReference type="ARBA" id="ARBA00022679"/>
    </source>
</evidence>
<dbReference type="Proteomes" id="UP001432202">
    <property type="component" value="Chromosome"/>
</dbReference>
<feature type="domain" description="Ribosomal RNA large subunit methyltransferase K/L-like methyltransferase" evidence="14">
    <location>
        <begin position="144"/>
        <end position="290"/>
    </location>
</feature>
<dbReference type="RefSeq" id="WP_338601873.1">
    <property type="nucleotide sequence ID" value="NZ_CP146016.1"/>
</dbReference>
<dbReference type="GO" id="GO:0005737">
    <property type="term" value="C:cytoplasm"/>
    <property type="evidence" value="ECO:0007669"/>
    <property type="project" value="UniProtKB-SubCell"/>
</dbReference>
<evidence type="ECO:0000256" key="13">
    <source>
        <dbReference type="ARBA" id="ARBA00082665"/>
    </source>
</evidence>
<evidence type="ECO:0000256" key="6">
    <source>
        <dbReference type="ARBA" id="ARBA00022691"/>
    </source>
</evidence>
<name>A0AAX4L167_9CREN</name>
<dbReference type="Gene3D" id="3.40.50.150">
    <property type="entry name" value="Vaccinia Virus protein VP39"/>
    <property type="match status" value="1"/>
</dbReference>
<keyword evidence="16" id="KW-1185">Reference proteome</keyword>
<protein>
    <recommendedName>
        <fullName evidence="12">tRNA (guanine(10)-N(2))-dimethyltransferase</fullName>
        <ecNumber evidence="12">2.1.1.213</ecNumber>
    </recommendedName>
    <alternativeName>
        <fullName evidence="13">tRNA:G10 dimethyltransferase</fullName>
    </alternativeName>
</protein>
<evidence type="ECO:0000256" key="4">
    <source>
        <dbReference type="ARBA" id="ARBA00022603"/>
    </source>
</evidence>
<comment type="function">
    <text evidence="10">Catalyzes the adenosylmethionine-dependent methylation of the exocyclic amino group (N(2)) of guanosine at position 10 of various tRNAs. Acts via a two-step process that leads to the formation of either N(2)-monomethyl (m(2)G) or N(2)-dimethylguanosine (m(2)(2)G).</text>
</comment>
<comment type="similarity">
    <text evidence="11">Belongs to the methyltransferase superfamily. Trm-G10 family.</text>
</comment>
<dbReference type="PANTHER" id="PTHR14911">
    <property type="entry name" value="THUMP DOMAIN-CONTAINING"/>
    <property type="match status" value="1"/>
</dbReference>
<organism evidence="15 16">
    <name type="scientific">Sulfolobus tengchongensis</name>
    <dbReference type="NCBI Taxonomy" id="207809"/>
    <lineage>
        <taxon>Archaea</taxon>
        <taxon>Thermoproteota</taxon>
        <taxon>Thermoprotei</taxon>
        <taxon>Sulfolobales</taxon>
        <taxon>Sulfolobaceae</taxon>
        <taxon>Sulfolobus</taxon>
    </lineage>
</organism>
<proteinExistence type="inferred from homology"/>
<keyword evidence="3" id="KW-0820">tRNA-binding</keyword>
<keyword evidence="6" id="KW-0949">S-adenosyl-L-methionine</keyword>
<dbReference type="InterPro" id="IPR029063">
    <property type="entry name" value="SAM-dependent_MTases_sf"/>
</dbReference>
<reference evidence="15 16" key="1">
    <citation type="submission" date="2024-02" db="EMBL/GenBank/DDBJ databases">
        <title>STSV induces naive adaptation in Sulfolobus.</title>
        <authorList>
            <person name="Xiang X."/>
            <person name="Song M."/>
        </authorList>
    </citation>
    <scope>NUCLEOTIDE SEQUENCE [LARGE SCALE GENOMIC DNA]</scope>
    <source>
        <strain evidence="15 16">RT2</strain>
    </source>
</reference>
<dbReference type="InterPro" id="IPR000241">
    <property type="entry name" value="RlmKL-like_Mtase"/>
</dbReference>
<keyword evidence="5" id="KW-0808">Transferase</keyword>
<dbReference type="GO" id="GO:0030488">
    <property type="term" value="P:tRNA methylation"/>
    <property type="evidence" value="ECO:0007669"/>
    <property type="project" value="TreeGrafter"/>
</dbReference>
<comment type="catalytic activity">
    <reaction evidence="9">
        <text>guanosine(10) in tRNA + 2 S-adenosyl-L-methionine = N(2)-dimethylguanosine(10) in tRNA + 2 S-adenosyl-L-homocysteine + 2 H(+)</text>
        <dbReference type="Rhea" id="RHEA:43124"/>
        <dbReference type="Rhea" id="RHEA-COMP:10355"/>
        <dbReference type="Rhea" id="RHEA-COMP:10358"/>
        <dbReference type="ChEBI" id="CHEBI:15378"/>
        <dbReference type="ChEBI" id="CHEBI:57856"/>
        <dbReference type="ChEBI" id="CHEBI:59789"/>
        <dbReference type="ChEBI" id="CHEBI:74269"/>
        <dbReference type="ChEBI" id="CHEBI:74513"/>
        <dbReference type="EC" id="2.1.1.213"/>
    </reaction>
</comment>
<dbReference type="Pfam" id="PF01170">
    <property type="entry name" value="UPF0020"/>
    <property type="match status" value="1"/>
</dbReference>
<accession>A0AAX4L167</accession>
<keyword evidence="8" id="KW-0694">RNA-binding</keyword>
<evidence type="ECO:0000256" key="11">
    <source>
        <dbReference type="ARBA" id="ARBA00061338"/>
    </source>
</evidence>
<evidence type="ECO:0000259" key="14">
    <source>
        <dbReference type="Pfam" id="PF01170"/>
    </source>
</evidence>
<dbReference type="AlphaFoldDB" id="A0AAX4L167"/>
<dbReference type="GeneID" id="89335305"/>
<comment type="subcellular location">
    <subcellularLocation>
        <location evidence="1">Cytoplasm</location>
    </subcellularLocation>
</comment>
<evidence type="ECO:0000256" key="10">
    <source>
        <dbReference type="ARBA" id="ARBA00054380"/>
    </source>
</evidence>
<sequence length="315" mass="35777">MKKGYAVLKGNNYFLSLAELKALINREDSEVSYFSGVAVFEGYKEGIAKKSARIKRSGELIHISDDPKEINEKLKELGECFWIKEDIILGSQRDKHHVLNYEIKRGIKIAKGCEKIDLIFTDGVIIVGKIKEEIDSKSLIAHEKKPFSQSGTMNAETSRLLVNLARPRKILVDPFVGTGSIVIEAKWLNYDCIGSDIDRKMLDKAKLNLNYFKYDCHLLFSSATNLPFHNLTSIATDPPYGRSTKGKGSELIKLYEEFFSSVAESLIKDGYLVFATDAKFNFIDKLRENSFILRGLHYLYSHKSLTRAIYVVQKK</sequence>
<keyword evidence="7" id="KW-0819">tRNA processing</keyword>
<dbReference type="SUPFAM" id="SSF53335">
    <property type="entry name" value="S-adenosyl-L-methionine-dependent methyltransferases"/>
    <property type="match status" value="1"/>
</dbReference>
<evidence type="ECO:0000256" key="12">
    <source>
        <dbReference type="ARBA" id="ARBA00066936"/>
    </source>
</evidence>
<evidence type="ECO:0000313" key="16">
    <source>
        <dbReference type="Proteomes" id="UP001432202"/>
    </source>
</evidence>
<dbReference type="PANTHER" id="PTHR14911:SF13">
    <property type="entry name" value="TRNA (GUANINE(6)-N2)-METHYLTRANSFERASE THUMP3"/>
    <property type="match status" value="1"/>
</dbReference>
<gene>
    <name evidence="15" type="ORF">V6M85_01010</name>
</gene>
<dbReference type="FunFam" id="3.40.50.150:FF:000251">
    <property type="entry name" value="Putative RNA methylase"/>
    <property type="match status" value="1"/>
</dbReference>
<evidence type="ECO:0000256" key="3">
    <source>
        <dbReference type="ARBA" id="ARBA00022555"/>
    </source>
</evidence>
<dbReference type="EMBL" id="CP146016">
    <property type="protein sequence ID" value="WWQ60690.1"/>
    <property type="molecule type" value="Genomic_DNA"/>
</dbReference>